<evidence type="ECO:0000256" key="1">
    <source>
        <dbReference type="SAM" id="MobiDB-lite"/>
    </source>
</evidence>
<protein>
    <submittedName>
        <fullName evidence="2">Uncharacterized protein</fullName>
    </submittedName>
</protein>
<gene>
    <name evidence="2" type="ORF">JYU29_05005</name>
</gene>
<comment type="caution">
    <text evidence="2">The sequence shown here is derived from an EMBL/GenBank/DDBJ whole genome shotgun (WGS) entry which is preliminary data.</text>
</comment>
<dbReference type="RefSeq" id="WP_213983618.1">
    <property type="nucleotide sequence ID" value="NZ_JAFMNX010000001.1"/>
</dbReference>
<feature type="region of interest" description="Disordered" evidence="1">
    <location>
        <begin position="1"/>
        <end position="22"/>
    </location>
</feature>
<accession>A0ABS5RUU3</accession>
<name>A0ABS5RUU3_9HYPH</name>
<reference evidence="2 3" key="1">
    <citation type="submission" date="2021-03" db="EMBL/GenBank/DDBJ databases">
        <title>Tianweitania aestuarii sp. nov., isolated from a tidal flat.</title>
        <authorList>
            <person name="Park S."/>
            <person name="Yoon J.-H."/>
        </authorList>
    </citation>
    <scope>NUCLEOTIDE SEQUENCE [LARGE SCALE GENOMIC DNA]</scope>
    <source>
        <strain evidence="2 3">BSSL-BM11</strain>
    </source>
</reference>
<dbReference type="EMBL" id="JAFMNX010000001">
    <property type="protein sequence ID" value="MBS9720046.1"/>
    <property type="molecule type" value="Genomic_DNA"/>
</dbReference>
<proteinExistence type="predicted"/>
<sequence length="85" mass="9520">MSDDDASFRHGPKRQVREPDKPVHVLASIGRDRQRHLNASPAMPAEHCEGYGLIVDQDRGCFAVSNLTQHKPPLTCTCAREGQRR</sequence>
<keyword evidence="3" id="KW-1185">Reference proteome</keyword>
<organism evidence="2 3">
    <name type="scientific">Tianweitania aestuarii</name>
    <dbReference type="NCBI Taxonomy" id="2814886"/>
    <lineage>
        <taxon>Bacteria</taxon>
        <taxon>Pseudomonadati</taxon>
        <taxon>Pseudomonadota</taxon>
        <taxon>Alphaproteobacteria</taxon>
        <taxon>Hyphomicrobiales</taxon>
        <taxon>Phyllobacteriaceae</taxon>
        <taxon>Tianweitania</taxon>
    </lineage>
</organism>
<dbReference type="Proteomes" id="UP001297272">
    <property type="component" value="Unassembled WGS sequence"/>
</dbReference>
<evidence type="ECO:0000313" key="3">
    <source>
        <dbReference type="Proteomes" id="UP001297272"/>
    </source>
</evidence>
<evidence type="ECO:0000313" key="2">
    <source>
        <dbReference type="EMBL" id="MBS9720046.1"/>
    </source>
</evidence>